<dbReference type="InterPro" id="IPR021622">
    <property type="entry name" value="Afadin/alpha-actinin-bd"/>
</dbReference>
<dbReference type="STRING" id="93625.A0A409XW59"/>
<keyword evidence="6" id="KW-0965">Cell junction</keyword>
<feature type="compositionally biased region" description="Basic and acidic residues" evidence="10">
    <location>
        <begin position="760"/>
        <end position="773"/>
    </location>
</feature>
<evidence type="ECO:0000256" key="1">
    <source>
        <dbReference type="ARBA" id="ARBA00004282"/>
    </source>
</evidence>
<evidence type="ECO:0000256" key="10">
    <source>
        <dbReference type="SAM" id="MobiDB-lite"/>
    </source>
</evidence>
<evidence type="ECO:0000256" key="2">
    <source>
        <dbReference type="ARBA" id="ARBA00004300"/>
    </source>
</evidence>
<evidence type="ECO:0000256" key="9">
    <source>
        <dbReference type="SAM" id="Coils"/>
    </source>
</evidence>
<dbReference type="Proteomes" id="UP000283269">
    <property type="component" value="Unassembled WGS sequence"/>
</dbReference>
<accession>A0A409XW59</accession>
<evidence type="ECO:0000256" key="7">
    <source>
        <dbReference type="ARBA" id="ARBA00023054"/>
    </source>
</evidence>
<evidence type="ECO:0008006" key="13">
    <source>
        <dbReference type="Google" id="ProtNLM"/>
    </source>
</evidence>
<evidence type="ECO:0000256" key="4">
    <source>
        <dbReference type="ARBA" id="ARBA00022490"/>
    </source>
</evidence>
<evidence type="ECO:0000256" key="5">
    <source>
        <dbReference type="ARBA" id="ARBA00022889"/>
    </source>
</evidence>
<comment type="subcellular location">
    <subcellularLocation>
        <location evidence="1">Cell junction</location>
    </subcellularLocation>
    <subcellularLocation>
        <location evidence="2">Cytoplasm</location>
        <location evidence="2">Cytoskeleton</location>
        <location evidence="2">Microtubule organizing center</location>
        <location evidence="2">Centrosome</location>
    </subcellularLocation>
</comment>
<feature type="compositionally biased region" description="Basic residues" evidence="10">
    <location>
        <begin position="468"/>
        <end position="483"/>
    </location>
</feature>
<evidence type="ECO:0000313" key="11">
    <source>
        <dbReference type="EMBL" id="PPQ94985.1"/>
    </source>
</evidence>
<organism evidence="11 12">
    <name type="scientific">Psilocybe cyanescens</name>
    <dbReference type="NCBI Taxonomy" id="93625"/>
    <lineage>
        <taxon>Eukaryota</taxon>
        <taxon>Fungi</taxon>
        <taxon>Dikarya</taxon>
        <taxon>Basidiomycota</taxon>
        <taxon>Agaricomycotina</taxon>
        <taxon>Agaricomycetes</taxon>
        <taxon>Agaricomycetidae</taxon>
        <taxon>Agaricales</taxon>
        <taxon>Agaricineae</taxon>
        <taxon>Strophariaceae</taxon>
        <taxon>Psilocybe</taxon>
    </lineage>
</organism>
<gene>
    <name evidence="11" type="ORF">CVT25_003737</name>
</gene>
<comment type="similarity">
    <text evidence="3">Belongs to the ADIP family.</text>
</comment>
<evidence type="ECO:0000256" key="6">
    <source>
        <dbReference type="ARBA" id="ARBA00022949"/>
    </source>
</evidence>
<feature type="region of interest" description="Disordered" evidence="10">
    <location>
        <begin position="736"/>
        <end position="864"/>
    </location>
</feature>
<dbReference type="AlphaFoldDB" id="A0A409XW59"/>
<feature type="coiled-coil region" evidence="9">
    <location>
        <begin position="163"/>
        <end position="190"/>
    </location>
</feature>
<dbReference type="PANTHER" id="PTHR46507:SF4">
    <property type="entry name" value="SSX FAMILY MEMBER 2 INTERACTING PROTEIN"/>
    <property type="match status" value="1"/>
</dbReference>
<keyword evidence="8" id="KW-0206">Cytoskeleton</keyword>
<feature type="compositionally biased region" description="Low complexity" evidence="10">
    <location>
        <begin position="583"/>
        <end position="592"/>
    </location>
</feature>
<protein>
    <recommendedName>
        <fullName evidence="13">Afadin and alpha-actinin-binding-domain-containing protein</fullName>
    </recommendedName>
</protein>
<keyword evidence="4" id="KW-0963">Cytoplasm</keyword>
<comment type="caution">
    <text evidence="11">The sequence shown here is derived from an EMBL/GenBank/DDBJ whole genome shotgun (WGS) entry which is preliminary data.</text>
</comment>
<feature type="region of interest" description="Disordered" evidence="10">
    <location>
        <begin position="446"/>
        <end position="505"/>
    </location>
</feature>
<evidence type="ECO:0000256" key="3">
    <source>
        <dbReference type="ARBA" id="ARBA00009291"/>
    </source>
</evidence>
<dbReference type="EMBL" id="NHYD01000168">
    <property type="protein sequence ID" value="PPQ94985.1"/>
    <property type="molecule type" value="Genomic_DNA"/>
</dbReference>
<dbReference type="GO" id="GO:0036064">
    <property type="term" value="C:ciliary basal body"/>
    <property type="evidence" value="ECO:0007669"/>
    <property type="project" value="TreeGrafter"/>
</dbReference>
<dbReference type="Pfam" id="PF11559">
    <property type="entry name" value="ADIP"/>
    <property type="match status" value="1"/>
</dbReference>
<name>A0A409XW59_PSICY</name>
<dbReference type="GO" id="GO:0007155">
    <property type="term" value="P:cell adhesion"/>
    <property type="evidence" value="ECO:0007669"/>
    <property type="project" value="UniProtKB-KW"/>
</dbReference>
<keyword evidence="7 9" id="KW-0175">Coiled coil</keyword>
<dbReference type="PANTHER" id="PTHR46507">
    <property type="entry name" value="AFADIN- AND ALPHA-ACTININ-BINDING PROTEIN"/>
    <property type="match status" value="1"/>
</dbReference>
<feature type="compositionally biased region" description="Low complexity" evidence="10">
    <location>
        <begin position="811"/>
        <end position="825"/>
    </location>
</feature>
<dbReference type="InParanoid" id="A0A409XW59"/>
<keyword evidence="12" id="KW-1185">Reference proteome</keyword>
<dbReference type="GO" id="GO:0035735">
    <property type="term" value="P:intraciliary transport involved in cilium assembly"/>
    <property type="evidence" value="ECO:0007669"/>
    <property type="project" value="TreeGrafter"/>
</dbReference>
<proteinExistence type="inferred from homology"/>
<evidence type="ECO:0000256" key="8">
    <source>
        <dbReference type="ARBA" id="ARBA00023212"/>
    </source>
</evidence>
<feature type="region of interest" description="Disordered" evidence="10">
    <location>
        <begin position="543"/>
        <end position="605"/>
    </location>
</feature>
<sequence length="864" mass="93783">MEETPKKLVHWQFDPPSLSNLNSPFFNTTSASSIDSTSSLEFINSQLVAHGYVPSPGLSLDGISNDKCDRVVRCLLALLSQRMEDMSRTEELTTKLRTMTYDHQRMVSMHRKEKEQSANAEREMNLHKSRLTTTSKNLQLSEISHKQTSAELQRTRTLLQGVRATHYAELKKKEKEIERVMEKWQKLSDTQAKLSSVPSGMRCLNATVVEGNEVVGKGQGYLEIALEQAEQTRSNLSDDNLFLRKLLVRSINELQSILHHARCLISGDQNIDEPTPFTMTTLFPVAPSNAASDRLDSIFKELRQNVSAISEMSATPPEANTQIPAAEVERLQRIITTLKDEIALSKKQSMAQVADTQAMFDKFTKDHRIATGEIGEMSLELMSAPLKDEAKERLDILRKELDDERQKFTDAAVKFGKDKAALEAERFKFLEEKRSWQVEQMLAELPPTPVPVSPSKPAKASVSFSPKKSPHKSPFKSPRRSPAKHIPVGKAGSGRKAHRVSRRSVASPVAVIYETEYMPPIPALSFPPTSSLTLPPTGSLLPHSFVLPPPSPRASLPTNPALPPSLPDSPPQSTTPESEDSPPHSTGSSSSSNLQVPSTPPAARRPFPVAKPFALRMIHAYSPAKPSPLSRILMLGDSPLTPAMSLDDLISPTSGPLEAVAEESEENDYAYGSNILFPPHEPQMSLAAELGVESPPDTPLQERKVVPNVIGPVATAAPAQTRERVFFPDPNARKTFTAAEKGKGKAVSAPAPRARTSAVGEKENSNSRDKEKSSLAGGKSGKVSPVLPAGKNSTARKVSPVGGPVAKTSIKTVVKASTASASSTVMARPKISTKSSGPPVAGSGPRRVLINSADAPPIGKGWKG</sequence>
<keyword evidence="5" id="KW-0130">Cell adhesion</keyword>
<reference evidence="11 12" key="1">
    <citation type="journal article" date="2018" name="Evol. Lett.">
        <title>Horizontal gene cluster transfer increased hallucinogenic mushroom diversity.</title>
        <authorList>
            <person name="Reynolds H.T."/>
            <person name="Vijayakumar V."/>
            <person name="Gluck-Thaler E."/>
            <person name="Korotkin H.B."/>
            <person name="Matheny P.B."/>
            <person name="Slot J.C."/>
        </authorList>
    </citation>
    <scope>NUCLEOTIDE SEQUENCE [LARGE SCALE GENOMIC DNA]</scope>
    <source>
        <strain evidence="11 12">2631</strain>
    </source>
</reference>
<evidence type="ECO:0000313" key="12">
    <source>
        <dbReference type="Proteomes" id="UP000283269"/>
    </source>
</evidence>
<dbReference type="InterPro" id="IPR052300">
    <property type="entry name" value="Adhesion_Centrosome_assoc"/>
</dbReference>
<feature type="compositionally biased region" description="Low complexity" evidence="10">
    <location>
        <begin position="455"/>
        <end position="467"/>
    </location>
</feature>
<feature type="compositionally biased region" description="Basic residues" evidence="10">
    <location>
        <begin position="493"/>
        <end position="502"/>
    </location>
</feature>
<dbReference type="OrthoDB" id="312015at2759"/>
<feature type="compositionally biased region" description="Pro residues" evidence="10">
    <location>
        <begin position="560"/>
        <end position="570"/>
    </location>
</feature>